<accession>A0A1W0WKF0</accession>
<evidence type="ECO:0000256" key="3">
    <source>
        <dbReference type="PROSITE-ProRule" id="PRU00339"/>
    </source>
</evidence>
<feature type="region of interest" description="Disordered" evidence="4">
    <location>
        <begin position="1"/>
        <end position="37"/>
    </location>
</feature>
<evidence type="ECO:0000313" key="7">
    <source>
        <dbReference type="Proteomes" id="UP000192578"/>
    </source>
</evidence>
<proteinExistence type="inferred from homology"/>
<dbReference type="EMBL" id="MTYJ01000085">
    <property type="protein sequence ID" value="OQV15685.1"/>
    <property type="molecule type" value="Genomic_DNA"/>
</dbReference>
<dbReference type="PANTHER" id="PTHR23083:SF464">
    <property type="entry name" value="TETRATRICOPEPTIDE REPEAT DOMAIN 7, ISOFORM A"/>
    <property type="match status" value="1"/>
</dbReference>
<dbReference type="InterPro" id="IPR051722">
    <property type="entry name" value="Endocytosis_PI4K-reg_protein"/>
</dbReference>
<comment type="function">
    <text evidence="1">Involved in endocytosis.</text>
</comment>
<dbReference type="Pfam" id="PF13181">
    <property type="entry name" value="TPR_8"/>
    <property type="match status" value="1"/>
</dbReference>
<protein>
    <submittedName>
        <fullName evidence="6">Tetratricopeptide repeat protein 7B</fullName>
    </submittedName>
</protein>
<dbReference type="AlphaFoldDB" id="A0A1W0WKF0"/>
<dbReference type="OrthoDB" id="29013at2759"/>
<organism evidence="6 7">
    <name type="scientific">Hypsibius exemplaris</name>
    <name type="common">Freshwater tardigrade</name>
    <dbReference type="NCBI Taxonomy" id="2072580"/>
    <lineage>
        <taxon>Eukaryota</taxon>
        <taxon>Metazoa</taxon>
        <taxon>Ecdysozoa</taxon>
        <taxon>Tardigrada</taxon>
        <taxon>Eutardigrada</taxon>
        <taxon>Parachela</taxon>
        <taxon>Hypsibioidea</taxon>
        <taxon>Hypsibiidae</taxon>
        <taxon>Hypsibius</taxon>
    </lineage>
</organism>
<keyword evidence="3" id="KW-0802">TPR repeat</keyword>
<dbReference type="InterPro" id="IPR011990">
    <property type="entry name" value="TPR-like_helical_dom_sf"/>
</dbReference>
<feature type="region of interest" description="Disordered" evidence="4">
    <location>
        <begin position="717"/>
        <end position="740"/>
    </location>
</feature>
<dbReference type="InterPro" id="IPR045819">
    <property type="entry name" value="TTC7_N"/>
</dbReference>
<dbReference type="Proteomes" id="UP000192578">
    <property type="component" value="Unassembled WGS sequence"/>
</dbReference>
<evidence type="ECO:0000313" key="6">
    <source>
        <dbReference type="EMBL" id="OQV15685.1"/>
    </source>
</evidence>
<evidence type="ECO:0000256" key="1">
    <source>
        <dbReference type="ARBA" id="ARBA00002550"/>
    </source>
</evidence>
<dbReference type="GO" id="GO:0046854">
    <property type="term" value="P:phosphatidylinositol phosphate biosynthetic process"/>
    <property type="evidence" value="ECO:0007669"/>
    <property type="project" value="TreeGrafter"/>
</dbReference>
<evidence type="ECO:0000256" key="2">
    <source>
        <dbReference type="ARBA" id="ARBA00038251"/>
    </source>
</evidence>
<gene>
    <name evidence="6" type="ORF">BV898_10160</name>
</gene>
<dbReference type="GO" id="GO:0072659">
    <property type="term" value="P:protein localization to plasma membrane"/>
    <property type="evidence" value="ECO:0007669"/>
    <property type="project" value="TreeGrafter"/>
</dbReference>
<dbReference type="GO" id="GO:0005886">
    <property type="term" value="C:plasma membrane"/>
    <property type="evidence" value="ECO:0007669"/>
    <property type="project" value="TreeGrafter"/>
</dbReference>
<evidence type="ECO:0000259" key="5">
    <source>
        <dbReference type="Pfam" id="PF19440"/>
    </source>
</evidence>
<dbReference type="SMART" id="SM00028">
    <property type="entry name" value="TPR"/>
    <property type="match status" value="5"/>
</dbReference>
<keyword evidence="7" id="KW-1185">Reference proteome</keyword>
<reference evidence="7" key="1">
    <citation type="submission" date="2017-01" db="EMBL/GenBank/DDBJ databases">
        <title>Comparative genomics of anhydrobiosis in the tardigrade Hypsibius dujardini.</title>
        <authorList>
            <person name="Yoshida Y."/>
            <person name="Koutsovoulos G."/>
            <person name="Laetsch D."/>
            <person name="Stevens L."/>
            <person name="Kumar S."/>
            <person name="Horikawa D."/>
            <person name="Ishino K."/>
            <person name="Komine S."/>
            <person name="Tomita M."/>
            <person name="Blaxter M."/>
            <person name="Arakawa K."/>
        </authorList>
    </citation>
    <scope>NUCLEOTIDE SEQUENCE [LARGE SCALE GENOMIC DNA]</scope>
    <source>
        <strain evidence="7">Z151</strain>
    </source>
</reference>
<feature type="domain" description="Tetratricopeptide repeat protein 7 N-terminal" evidence="5">
    <location>
        <begin position="37"/>
        <end position="400"/>
    </location>
</feature>
<sequence>MRTAQQHPSELSFFPFHHHHHPSKQLSVPPPPTPHQRKSWTLQMDFERLRQDGLWEKAIALCEQQKQHNGMPSEPLHNFYLCEARLERLAEAIPERRTTTLPDGIQRSLVDLKNALGTLLRTPLPIDVQRLVRILIAKICFLLGDLNDCLIGLEKCDLPAVDLPQETNRRNLKLLAEAFALKGWCLTKLSLANAKLKRSERSEKLMTEFEVSNDIALRCANITDTAHKDANGSTELSAFYLGGLLEEALVKCPNLFAKNGWLSAALVRFRDTLRAVETPATRRARLRLSRQLLELLLRCFLGSNYVDPRMTERQTSAGESATLHVPRPKKYPASGGAFVPVSLLEEVILLLQICEAVVVREMATRAGDEGSPTRRLLLAYSVAVSDACVVAYSRLSQVQLGLPFIERAAKLNSNSPHIWRQYAMYCVIKGDYRKALHVLEQCFRVMPTDRTIYLFAARISIDYLLDLDRGIKYAEALCQLAEKSRFGVRARLLLGTACSVKASRVRDLDGQAGLRATALKHFLHAEADDPGDFLVHYHLALEYCLLRQLQDAFRAVKKCLRINMDFLPAHHLLALLLSCWKRYEEALNVLEKVEMEFEEDIEVGLTKIRLQAAVKGADDALRSCRHVLTAWKKTYEHDLQDSDGGMNTTISPETLQLPTSPLTLQLATSPLPQQLATTFHRDGTLTVSSHPKGSPSSPGMVSVDRGDAASFRGGADSIATVPRTDGAPGTRSEMASTTGSYLQRNSPQRAFMMQLNIWTLMAELYMSLEQPDSALECLAEAAIVAPPSHLVYHLQGVIALKSTAERRTTGSAADEARRYFEDALAINPWYAPSHIQMGRMQRRDLCFPEAERHFRAALLGDTACHEAWAALGELYVEKGNDDLAMECLEKARTLETTKSIQPFANLPRCVSY</sequence>
<comment type="caution">
    <text evidence="6">The sequence shown here is derived from an EMBL/GenBank/DDBJ whole genome shotgun (WGS) entry which is preliminary data.</text>
</comment>
<dbReference type="Gene3D" id="1.25.40.10">
    <property type="entry name" value="Tetratricopeptide repeat domain"/>
    <property type="match status" value="2"/>
</dbReference>
<dbReference type="SUPFAM" id="SSF48452">
    <property type="entry name" value="TPR-like"/>
    <property type="match status" value="1"/>
</dbReference>
<evidence type="ECO:0000256" key="4">
    <source>
        <dbReference type="SAM" id="MobiDB-lite"/>
    </source>
</evidence>
<dbReference type="Pfam" id="PF19440">
    <property type="entry name" value="TTC7_N"/>
    <property type="match status" value="1"/>
</dbReference>
<dbReference type="InterPro" id="IPR019734">
    <property type="entry name" value="TPR_rpt"/>
</dbReference>
<comment type="similarity">
    <text evidence="2">Belongs to the YPP1 family.</text>
</comment>
<dbReference type="PANTHER" id="PTHR23083">
    <property type="entry name" value="TETRATRICOPEPTIDE REPEAT PROTEIN, TPR"/>
    <property type="match status" value="1"/>
</dbReference>
<feature type="repeat" description="TPR" evidence="3">
    <location>
        <begin position="865"/>
        <end position="898"/>
    </location>
</feature>
<name>A0A1W0WKF0_HYPEX</name>
<dbReference type="PROSITE" id="PS50005">
    <property type="entry name" value="TPR"/>
    <property type="match status" value="1"/>
</dbReference>